<accession>A0A923SAG7</accession>
<keyword evidence="2" id="KW-1185">Reference proteome</keyword>
<name>A0A923SAG7_9FIRM</name>
<dbReference type="EMBL" id="JACOQI010000005">
    <property type="protein sequence ID" value="MBC5770002.1"/>
    <property type="molecule type" value="Genomic_DNA"/>
</dbReference>
<organism evidence="1 2">
    <name type="scientific">Dysosmobacter segnis</name>
    <dbReference type="NCBI Taxonomy" id="2763042"/>
    <lineage>
        <taxon>Bacteria</taxon>
        <taxon>Bacillati</taxon>
        <taxon>Bacillota</taxon>
        <taxon>Clostridia</taxon>
        <taxon>Eubacteriales</taxon>
        <taxon>Oscillospiraceae</taxon>
        <taxon>Dysosmobacter</taxon>
    </lineage>
</organism>
<evidence type="ECO:0000313" key="1">
    <source>
        <dbReference type="EMBL" id="MBC5770002.1"/>
    </source>
</evidence>
<sequence>MKKEYDTSVKEAIERVMSVFSEYIKTTPYFDIVWSGKVGYIYISIDSCRGTVGDMDCLVIDSPEELLDKLLYEMAVDIMEEGGHDLNPVEASALERAEVARRLNVYLEQLPEYQDRISFVFERK</sequence>
<dbReference type="RefSeq" id="WP_118625572.1">
    <property type="nucleotide sequence ID" value="NZ_JACOQI010000005.1"/>
</dbReference>
<dbReference type="AlphaFoldDB" id="A0A923SAG7"/>
<protein>
    <submittedName>
        <fullName evidence="1">Uncharacterized protein</fullName>
    </submittedName>
</protein>
<dbReference type="Proteomes" id="UP000620327">
    <property type="component" value="Unassembled WGS sequence"/>
</dbReference>
<gene>
    <name evidence="1" type="ORF">H8Z83_06635</name>
</gene>
<reference evidence="1" key="1">
    <citation type="submission" date="2020-08" db="EMBL/GenBank/DDBJ databases">
        <title>Genome public.</title>
        <authorList>
            <person name="Liu C."/>
            <person name="Sun Q."/>
        </authorList>
    </citation>
    <scope>NUCLEOTIDE SEQUENCE</scope>
    <source>
        <strain evidence="1">BX15</strain>
    </source>
</reference>
<evidence type="ECO:0000313" key="2">
    <source>
        <dbReference type="Proteomes" id="UP000620327"/>
    </source>
</evidence>
<comment type="caution">
    <text evidence="1">The sequence shown here is derived from an EMBL/GenBank/DDBJ whole genome shotgun (WGS) entry which is preliminary data.</text>
</comment>
<proteinExistence type="predicted"/>